<dbReference type="InterPro" id="IPR042001">
    <property type="entry name" value="Sortase_F"/>
</dbReference>
<sequence>MAVMPNEPLAATDGYGRLLTGVAWAVLLLGLWVWGRGPAEGQLSAATTGDVAAVGRPLLQELPRAIDPLPAARPTALGIGALGTVHAEVVPGGAETAGGGPPGHRPGDVVWDASGPQPGRPGVAVLTGRGDAGPGRGPFAGLAGLHAGETVRVARSDGSIAEFTVADVRARPAGRFDVRRIHGAHERGRAELRLVDEGRERTVVLAYLTGVSGP</sequence>
<dbReference type="EMBL" id="BAAABY010000010">
    <property type="protein sequence ID" value="GAA0452864.1"/>
    <property type="molecule type" value="Genomic_DNA"/>
</dbReference>
<evidence type="ECO:0000256" key="2">
    <source>
        <dbReference type="SAM" id="Phobius"/>
    </source>
</evidence>
<keyword evidence="4" id="KW-1185">Reference proteome</keyword>
<protein>
    <submittedName>
        <fullName evidence="3">Class F sortase</fullName>
    </submittedName>
</protein>
<dbReference type="Gene3D" id="2.40.260.10">
    <property type="entry name" value="Sortase"/>
    <property type="match status" value="1"/>
</dbReference>
<gene>
    <name evidence="3" type="ORF">GCM10010361_16180</name>
</gene>
<organism evidence="3 4">
    <name type="scientific">Streptomyces olivaceiscleroticus</name>
    <dbReference type="NCBI Taxonomy" id="68245"/>
    <lineage>
        <taxon>Bacteria</taxon>
        <taxon>Bacillati</taxon>
        <taxon>Actinomycetota</taxon>
        <taxon>Actinomycetes</taxon>
        <taxon>Kitasatosporales</taxon>
        <taxon>Streptomycetaceae</taxon>
        <taxon>Streptomyces</taxon>
    </lineage>
</organism>
<reference evidence="3 4" key="1">
    <citation type="journal article" date="2019" name="Int. J. Syst. Evol. Microbiol.">
        <title>The Global Catalogue of Microorganisms (GCM) 10K type strain sequencing project: providing services to taxonomists for standard genome sequencing and annotation.</title>
        <authorList>
            <consortium name="The Broad Institute Genomics Platform"/>
            <consortium name="The Broad Institute Genome Sequencing Center for Infectious Disease"/>
            <person name="Wu L."/>
            <person name="Ma J."/>
        </authorList>
    </citation>
    <scope>NUCLEOTIDE SEQUENCE [LARGE SCALE GENOMIC DNA]</scope>
    <source>
        <strain evidence="3 4">JCM 4805</strain>
    </source>
</reference>
<feature type="region of interest" description="Disordered" evidence="1">
    <location>
        <begin position="91"/>
        <end position="122"/>
    </location>
</feature>
<feature type="transmembrane region" description="Helical" evidence="2">
    <location>
        <begin position="15"/>
        <end position="34"/>
    </location>
</feature>
<evidence type="ECO:0000313" key="3">
    <source>
        <dbReference type="EMBL" id="GAA0452864.1"/>
    </source>
</evidence>
<evidence type="ECO:0000313" key="4">
    <source>
        <dbReference type="Proteomes" id="UP001500909"/>
    </source>
</evidence>
<accession>A0ABN0ZMI2</accession>
<keyword evidence="2" id="KW-0812">Transmembrane</keyword>
<dbReference type="Proteomes" id="UP001500909">
    <property type="component" value="Unassembled WGS sequence"/>
</dbReference>
<keyword evidence="2" id="KW-0472">Membrane</keyword>
<evidence type="ECO:0000256" key="1">
    <source>
        <dbReference type="SAM" id="MobiDB-lite"/>
    </source>
</evidence>
<proteinExistence type="predicted"/>
<comment type="caution">
    <text evidence="3">The sequence shown here is derived from an EMBL/GenBank/DDBJ whole genome shotgun (WGS) entry which is preliminary data.</text>
</comment>
<dbReference type="InterPro" id="IPR023365">
    <property type="entry name" value="Sortase_dom-sf"/>
</dbReference>
<keyword evidence="2" id="KW-1133">Transmembrane helix</keyword>
<dbReference type="CDD" id="cd05829">
    <property type="entry name" value="Sortase_F"/>
    <property type="match status" value="1"/>
</dbReference>
<name>A0ABN0ZMI2_9ACTN</name>